<dbReference type="PATRIC" id="fig|1123269.5.peg.564"/>
<dbReference type="STRING" id="1123269.NX02_02920"/>
<dbReference type="HOGENOM" id="CLU_667140_0_0_5"/>
<reference evidence="1 2" key="1">
    <citation type="submission" date="2013-07" db="EMBL/GenBank/DDBJ databases">
        <title>Completed genome of Sphingomonas sanxanigenens NX02.</title>
        <authorList>
            <person name="Ma T."/>
            <person name="Huang H."/>
            <person name="Wu M."/>
            <person name="Li X."/>
            <person name="Li G."/>
        </authorList>
    </citation>
    <scope>NUCLEOTIDE SEQUENCE [LARGE SCALE GENOMIC DNA]</scope>
    <source>
        <strain evidence="1 2">NX02</strain>
    </source>
</reference>
<dbReference type="EMBL" id="CP006644">
    <property type="protein sequence ID" value="AHE52341.1"/>
    <property type="molecule type" value="Genomic_DNA"/>
</dbReference>
<dbReference type="eggNOG" id="COG0457">
    <property type="taxonomic scope" value="Bacteria"/>
</dbReference>
<gene>
    <name evidence="1" type="ORF">NX02_02920</name>
</gene>
<dbReference type="AlphaFoldDB" id="W0A5L2"/>
<dbReference type="RefSeq" id="WP_025290659.1">
    <property type="nucleotide sequence ID" value="NZ_CP006644.1"/>
</dbReference>
<accession>W0A5L2</accession>
<evidence type="ECO:0000313" key="2">
    <source>
        <dbReference type="Proteomes" id="UP000018851"/>
    </source>
</evidence>
<dbReference type="KEGG" id="ssan:NX02_02920"/>
<keyword evidence="2" id="KW-1185">Reference proteome</keyword>
<name>W0A5L2_9SPHN</name>
<sequence>METAPTRADARRWAARAGAGLLGLALAWVMVPDSLSALSLSRNDAATAAAQHPTDETLAAAGDAAFRNRRYAEARALADRALTHSLFNVVAWRVAGLSREAISADDESAASYMALAGQLGWRDTLTQLWYIDKASRLGEYEIALQRADALLRRQEYSDQVLGFVRAGALDPKIRPAILARLAEAPGWRPRLFLDARTMSEEQRQGVEALVGALRRTPHPVTRAEITPYIDTLIRAGAIGSAYRIYDLAFGATKAADGNRLHDPDFRQSAARGDVTTSPAQSFDWTISAPLGITTGFDPAGGLTIAIDPRRRGTVAQQLLALPAGAYRFDARLAGAVPQARELIRWTVECLPSRVEADAAPAEISQGAGATAMQFDFAVANDCPYQRLTAEAGASTIGSATTLTIRSVAIKPR</sequence>
<dbReference type="OrthoDB" id="7400976at2"/>
<organism evidence="1 2">
    <name type="scientific">Sphingomonas sanxanigenens DSM 19645 = NX02</name>
    <dbReference type="NCBI Taxonomy" id="1123269"/>
    <lineage>
        <taxon>Bacteria</taxon>
        <taxon>Pseudomonadati</taxon>
        <taxon>Pseudomonadota</taxon>
        <taxon>Alphaproteobacteria</taxon>
        <taxon>Sphingomonadales</taxon>
        <taxon>Sphingomonadaceae</taxon>
        <taxon>Sphingomonas</taxon>
    </lineage>
</organism>
<protein>
    <submittedName>
        <fullName evidence="1">Uncharacterized protein</fullName>
    </submittedName>
</protein>
<proteinExistence type="predicted"/>
<dbReference type="Proteomes" id="UP000018851">
    <property type="component" value="Chromosome"/>
</dbReference>
<evidence type="ECO:0000313" key="1">
    <source>
        <dbReference type="EMBL" id="AHE52341.1"/>
    </source>
</evidence>